<protein>
    <submittedName>
        <fullName evidence="2">MOSC domain-containing protein</fullName>
    </submittedName>
</protein>
<dbReference type="EMBL" id="JAATNW010000006">
    <property type="protein sequence ID" value="NMH60898.1"/>
    <property type="molecule type" value="Genomic_DNA"/>
</dbReference>
<gene>
    <name evidence="2" type="ORF">HCJ96_12745</name>
</gene>
<dbReference type="PROSITE" id="PS51340">
    <property type="entry name" value="MOSC"/>
    <property type="match status" value="1"/>
</dbReference>
<feature type="domain" description="MOSC" evidence="1">
    <location>
        <begin position="25"/>
        <end position="160"/>
    </location>
</feature>
<keyword evidence="3" id="KW-1185">Reference proteome</keyword>
<dbReference type="RefSeq" id="WP_169211440.1">
    <property type="nucleotide sequence ID" value="NZ_JAATNW010000006.1"/>
</dbReference>
<dbReference type="PANTHER" id="PTHR30212">
    <property type="entry name" value="PROTEIN YIIM"/>
    <property type="match status" value="1"/>
</dbReference>
<name>A0ABX1R6P9_9ALTE</name>
<dbReference type="InterPro" id="IPR052353">
    <property type="entry name" value="Benzoxazolinone_Detox_Enz"/>
</dbReference>
<evidence type="ECO:0000259" key="1">
    <source>
        <dbReference type="PROSITE" id="PS51340"/>
    </source>
</evidence>
<reference evidence="2 3" key="1">
    <citation type="submission" date="2020-03" db="EMBL/GenBank/DDBJ databases">
        <title>Alteromonas ponticola sp. nov., isolated from seawater.</title>
        <authorList>
            <person name="Yoon J.-H."/>
            <person name="Kim Y.-O."/>
        </authorList>
    </citation>
    <scope>NUCLEOTIDE SEQUENCE [LARGE SCALE GENOMIC DNA]</scope>
    <source>
        <strain evidence="2 3">MYP5</strain>
    </source>
</reference>
<organism evidence="2 3">
    <name type="scientific">Alteromonas ponticola</name>
    <dbReference type="NCBI Taxonomy" id="2720613"/>
    <lineage>
        <taxon>Bacteria</taxon>
        <taxon>Pseudomonadati</taxon>
        <taxon>Pseudomonadota</taxon>
        <taxon>Gammaproteobacteria</taxon>
        <taxon>Alteromonadales</taxon>
        <taxon>Alteromonadaceae</taxon>
        <taxon>Alteromonas/Salinimonas group</taxon>
        <taxon>Alteromonas</taxon>
    </lineage>
</organism>
<dbReference type="InterPro" id="IPR011037">
    <property type="entry name" value="Pyrv_Knase-like_insert_dom_sf"/>
</dbReference>
<evidence type="ECO:0000313" key="2">
    <source>
        <dbReference type="EMBL" id="NMH60898.1"/>
    </source>
</evidence>
<dbReference type="PANTHER" id="PTHR30212:SF2">
    <property type="entry name" value="PROTEIN YIIM"/>
    <property type="match status" value="1"/>
</dbReference>
<dbReference type="Pfam" id="PF03473">
    <property type="entry name" value="MOSC"/>
    <property type="match status" value="1"/>
</dbReference>
<dbReference type="SUPFAM" id="SSF50800">
    <property type="entry name" value="PK beta-barrel domain-like"/>
    <property type="match status" value="1"/>
</dbReference>
<proteinExistence type="predicted"/>
<comment type="caution">
    <text evidence="2">The sequence shown here is derived from an EMBL/GenBank/DDBJ whole genome shotgun (WGS) entry which is preliminary data.</text>
</comment>
<accession>A0ABX1R6P9</accession>
<dbReference type="Proteomes" id="UP000709336">
    <property type="component" value="Unassembled WGS sequence"/>
</dbReference>
<dbReference type="Gene3D" id="2.40.33.20">
    <property type="entry name" value="PK beta-barrel domain-like"/>
    <property type="match status" value="1"/>
</dbReference>
<dbReference type="InterPro" id="IPR005302">
    <property type="entry name" value="MoCF_Sase_C"/>
</dbReference>
<evidence type="ECO:0000313" key="3">
    <source>
        <dbReference type="Proteomes" id="UP000709336"/>
    </source>
</evidence>
<sequence>MKILGLYAGKPQPFGPRKAPSSIIKSAVPMLTVHKHGTLEDEQGNKKLHGGPEKVLHQYAMENYEVLKAHYPEGHFPPGSIGENLLVEGMHDGNVCIGDRYLFGEVILQVNAPRSPCNKISHRYGIANLDRFVSQQQITGWYYRVEQEGKIHQHSSVSLLSRVDNATTIKEMIACLFVTKDKAMASSLADHDGLDPEWREKLLRLAHASRQSQ</sequence>